<dbReference type="Proteomes" id="UP001529510">
    <property type="component" value="Unassembled WGS sequence"/>
</dbReference>
<dbReference type="Gene3D" id="1.25.40.530">
    <property type="entry name" value="MyTH4 domain"/>
    <property type="match status" value="1"/>
</dbReference>
<dbReference type="InterPro" id="IPR038185">
    <property type="entry name" value="MyTH4_dom_sf"/>
</dbReference>
<dbReference type="AlphaFoldDB" id="A0ABD0QXX6"/>
<dbReference type="InterPro" id="IPR051567">
    <property type="entry name" value="Unconventional_Myosin_ATPase"/>
</dbReference>
<keyword evidence="3" id="KW-1185">Reference proteome</keyword>
<feature type="non-terminal residue" evidence="2">
    <location>
        <position position="196"/>
    </location>
</feature>
<protein>
    <recommendedName>
        <fullName evidence="1">MyTH4 domain-containing protein</fullName>
    </recommendedName>
</protein>
<comment type="caution">
    <text evidence="2">The sequence shown here is derived from an EMBL/GenBank/DDBJ whole genome shotgun (WGS) entry which is preliminary data.</text>
</comment>
<dbReference type="InterPro" id="IPR000857">
    <property type="entry name" value="MyTH4_dom"/>
</dbReference>
<dbReference type="PANTHER" id="PTHR22692">
    <property type="entry name" value="MYOSIN VII, XV"/>
    <property type="match status" value="1"/>
</dbReference>
<reference evidence="2 3" key="1">
    <citation type="submission" date="2024-05" db="EMBL/GenBank/DDBJ databases">
        <title>Genome sequencing and assembly of Indian major carp, Cirrhinus mrigala (Hamilton, 1822).</title>
        <authorList>
            <person name="Mohindra V."/>
            <person name="Chowdhury L.M."/>
            <person name="Lal K."/>
            <person name="Jena J.K."/>
        </authorList>
    </citation>
    <scope>NUCLEOTIDE SEQUENCE [LARGE SCALE GENOMIC DNA]</scope>
    <source>
        <strain evidence="2">CM1030</strain>
        <tissue evidence="2">Blood</tissue>
    </source>
</reference>
<dbReference type="EMBL" id="JAMKFB020000006">
    <property type="protein sequence ID" value="KAL0191057.1"/>
    <property type="molecule type" value="Genomic_DNA"/>
</dbReference>
<dbReference type="PROSITE" id="PS51016">
    <property type="entry name" value="MYTH4"/>
    <property type="match status" value="1"/>
</dbReference>
<gene>
    <name evidence="2" type="ORF">M9458_013755</name>
</gene>
<name>A0ABD0QXX6_CIRMR</name>
<organism evidence="2 3">
    <name type="scientific">Cirrhinus mrigala</name>
    <name type="common">Mrigala</name>
    <dbReference type="NCBI Taxonomy" id="683832"/>
    <lineage>
        <taxon>Eukaryota</taxon>
        <taxon>Metazoa</taxon>
        <taxon>Chordata</taxon>
        <taxon>Craniata</taxon>
        <taxon>Vertebrata</taxon>
        <taxon>Euteleostomi</taxon>
        <taxon>Actinopterygii</taxon>
        <taxon>Neopterygii</taxon>
        <taxon>Teleostei</taxon>
        <taxon>Ostariophysi</taxon>
        <taxon>Cypriniformes</taxon>
        <taxon>Cyprinidae</taxon>
        <taxon>Labeoninae</taxon>
        <taxon>Labeonini</taxon>
        <taxon>Cirrhinus</taxon>
    </lineage>
</organism>
<dbReference type="PANTHER" id="PTHR22692:SF24">
    <property type="entry name" value="MYOSIN VIIB"/>
    <property type="match status" value="1"/>
</dbReference>
<evidence type="ECO:0000313" key="2">
    <source>
        <dbReference type="EMBL" id="KAL0191057.1"/>
    </source>
</evidence>
<evidence type="ECO:0000259" key="1">
    <source>
        <dbReference type="PROSITE" id="PS51016"/>
    </source>
</evidence>
<sequence>AFLSLQERRAAERAALEKQKRLDEILRQSKEREAAEQFVSVTDQEMVDDIFGFLPNMVGGQEGQAPVGFEDLEGKRAVLEEVDLDDAPMMAIPEEDYDDLDEYSFNKFASMYFQGAATPTYIRQRLRQPLLYHEDENDVLGSLTVWWMILRFMGDLPEPKAQVVSRSGPAFADRSLQKEVASRQDRRLSHMVGLDQ</sequence>
<accession>A0ABD0QXX6</accession>
<evidence type="ECO:0000313" key="3">
    <source>
        <dbReference type="Proteomes" id="UP001529510"/>
    </source>
</evidence>
<feature type="non-terminal residue" evidence="2">
    <location>
        <position position="1"/>
    </location>
</feature>
<feature type="domain" description="MyTH4" evidence="1">
    <location>
        <begin position="121"/>
        <end position="196"/>
    </location>
</feature>
<proteinExistence type="predicted"/>